<feature type="binding site" evidence="8">
    <location>
        <position position="18"/>
    </location>
    <ligand>
        <name>GTP</name>
        <dbReference type="ChEBI" id="CHEBI:37565"/>
    </ligand>
</feature>
<evidence type="ECO:0000256" key="3">
    <source>
        <dbReference type="ARBA" id="ARBA00022723"/>
    </source>
</evidence>
<evidence type="ECO:0000259" key="9">
    <source>
        <dbReference type="Pfam" id="PF12804"/>
    </source>
</evidence>
<evidence type="ECO:0000313" key="11">
    <source>
        <dbReference type="Proteomes" id="UP000538666"/>
    </source>
</evidence>
<evidence type="ECO:0000256" key="4">
    <source>
        <dbReference type="ARBA" id="ARBA00022741"/>
    </source>
</evidence>
<dbReference type="InterPro" id="IPR025877">
    <property type="entry name" value="MobA-like_NTP_Trfase"/>
</dbReference>
<evidence type="ECO:0000256" key="5">
    <source>
        <dbReference type="ARBA" id="ARBA00022842"/>
    </source>
</evidence>
<comment type="similarity">
    <text evidence="8">Belongs to the MobA family.</text>
</comment>
<keyword evidence="7 8" id="KW-0501">Molybdenum cofactor biosynthesis</keyword>
<dbReference type="RefSeq" id="WP_050059535.1">
    <property type="nucleotide sequence ID" value="NZ_JACHEK010000005.1"/>
</dbReference>
<keyword evidence="3 8" id="KW-0479">Metal-binding</keyword>
<dbReference type="AlphaFoldDB" id="A0A841JWU7"/>
<comment type="function">
    <text evidence="8">Transfers a GMP moiety from GTP to Mo-molybdopterin (Mo-MPT) cofactor (Moco or molybdenum cofactor) to form Mo-molybdopterin guanine dinucleotide (Mo-MGD) cofactor.</text>
</comment>
<dbReference type="Pfam" id="PF12804">
    <property type="entry name" value="NTP_transf_3"/>
    <property type="match status" value="1"/>
</dbReference>
<keyword evidence="4 8" id="KW-0547">Nucleotide-binding</keyword>
<evidence type="ECO:0000256" key="7">
    <source>
        <dbReference type="ARBA" id="ARBA00023150"/>
    </source>
</evidence>
<proteinExistence type="inferred from homology"/>
<sequence>MNAFVLAGGLSSRMGRDKALLEWRGRPLIEHALDKLRSLGFTPRILGVRPDLARFAPVIPDNIPARGPLGGIEAALSLTDADLNLFLPVDLPRLPVEFLRWMAARSAIADAAATIPWHSGHPQPLCAVYHRRLLAHISAALSQGDGKVMRVIAQAAQAEHMSIDNFQIEHVAAAQRSGSLPSEDWPHSPPAHTWFENLNTPADLARANGS</sequence>
<protein>
    <recommendedName>
        <fullName evidence="8">Probable molybdenum cofactor guanylyltransferase</fullName>
        <shortName evidence="8">MoCo guanylyltransferase</shortName>
        <ecNumber evidence="8">2.7.7.77</ecNumber>
    </recommendedName>
    <alternativeName>
        <fullName evidence="8">GTP:molybdopterin guanylyltransferase</fullName>
    </alternativeName>
    <alternativeName>
        <fullName evidence="8">Mo-MPT guanylyltransferase</fullName>
    </alternativeName>
    <alternativeName>
        <fullName evidence="8">Molybdopterin guanylyltransferase</fullName>
    </alternativeName>
    <alternativeName>
        <fullName evidence="8">Molybdopterin-guanine dinucleotide synthase</fullName>
        <shortName evidence="8">MGD synthase</shortName>
    </alternativeName>
</protein>
<evidence type="ECO:0000256" key="8">
    <source>
        <dbReference type="HAMAP-Rule" id="MF_00316"/>
    </source>
</evidence>
<evidence type="ECO:0000256" key="6">
    <source>
        <dbReference type="ARBA" id="ARBA00023134"/>
    </source>
</evidence>
<dbReference type="InterPro" id="IPR029044">
    <property type="entry name" value="Nucleotide-diphossugar_trans"/>
</dbReference>
<dbReference type="EC" id="2.7.7.77" evidence="8"/>
<keyword evidence="5 8" id="KW-0460">Magnesium</keyword>
<feature type="domain" description="MobA-like NTP transferase" evidence="9">
    <location>
        <begin position="3"/>
        <end position="155"/>
    </location>
</feature>
<comment type="catalytic activity">
    <reaction evidence="8">
        <text>Mo-molybdopterin + GTP + H(+) = Mo-molybdopterin guanine dinucleotide + diphosphate</text>
        <dbReference type="Rhea" id="RHEA:34243"/>
        <dbReference type="ChEBI" id="CHEBI:15378"/>
        <dbReference type="ChEBI" id="CHEBI:33019"/>
        <dbReference type="ChEBI" id="CHEBI:37565"/>
        <dbReference type="ChEBI" id="CHEBI:71302"/>
        <dbReference type="ChEBI" id="CHEBI:71310"/>
        <dbReference type="EC" id="2.7.7.77"/>
    </reaction>
</comment>
<keyword evidence="10" id="KW-0548">Nucleotidyltransferase</keyword>
<comment type="caution">
    <text evidence="8">Lacks conserved residue(s) required for the propagation of feature annotation.</text>
</comment>
<reference evidence="10 11" key="1">
    <citation type="submission" date="2020-08" db="EMBL/GenBank/DDBJ databases">
        <title>Genomic Encyclopedia of Type Strains, Phase IV (KMG-IV): sequencing the most valuable type-strain genomes for metagenomic binning, comparative biology and taxonomic classification.</title>
        <authorList>
            <person name="Goeker M."/>
        </authorList>
    </citation>
    <scope>NUCLEOTIDE SEQUENCE [LARGE SCALE GENOMIC DNA]</scope>
    <source>
        <strain evidence="10 11">DSM 103733</strain>
    </source>
</reference>
<dbReference type="GO" id="GO:0046872">
    <property type="term" value="F:metal ion binding"/>
    <property type="evidence" value="ECO:0007669"/>
    <property type="project" value="UniProtKB-KW"/>
</dbReference>
<organism evidence="10 11">
    <name type="scientific">Silvibacterium bohemicum</name>
    <dbReference type="NCBI Taxonomy" id="1577686"/>
    <lineage>
        <taxon>Bacteria</taxon>
        <taxon>Pseudomonadati</taxon>
        <taxon>Acidobacteriota</taxon>
        <taxon>Terriglobia</taxon>
        <taxon>Terriglobales</taxon>
        <taxon>Acidobacteriaceae</taxon>
        <taxon>Silvibacterium</taxon>
    </lineage>
</organism>
<comment type="cofactor">
    <cofactor evidence="8">
        <name>Mg(2+)</name>
        <dbReference type="ChEBI" id="CHEBI:18420"/>
    </cofactor>
</comment>
<comment type="subcellular location">
    <subcellularLocation>
        <location evidence="8">Cytoplasm</location>
    </subcellularLocation>
</comment>
<feature type="binding site" evidence="8">
    <location>
        <position position="61"/>
    </location>
    <ligand>
        <name>GTP</name>
        <dbReference type="ChEBI" id="CHEBI:37565"/>
    </ligand>
</feature>
<comment type="caution">
    <text evidence="10">The sequence shown here is derived from an EMBL/GenBank/DDBJ whole genome shotgun (WGS) entry which is preliminary data.</text>
</comment>
<dbReference type="GO" id="GO:0061603">
    <property type="term" value="F:molybdenum cofactor guanylyltransferase activity"/>
    <property type="evidence" value="ECO:0007669"/>
    <property type="project" value="UniProtKB-EC"/>
</dbReference>
<keyword evidence="11" id="KW-1185">Reference proteome</keyword>
<evidence type="ECO:0000256" key="2">
    <source>
        <dbReference type="ARBA" id="ARBA00022679"/>
    </source>
</evidence>
<dbReference type="PANTHER" id="PTHR19136:SF81">
    <property type="entry name" value="MOLYBDENUM COFACTOR GUANYLYLTRANSFERASE"/>
    <property type="match status" value="1"/>
</dbReference>
<accession>A0A841JWU7</accession>
<comment type="domain">
    <text evidence="8">The N-terminal domain determines nucleotide recognition and specific binding, while the C-terminal domain determines the specific binding to the target protein.</text>
</comment>
<feature type="binding site" evidence="8">
    <location>
        <position position="90"/>
    </location>
    <ligand>
        <name>Mg(2+)</name>
        <dbReference type="ChEBI" id="CHEBI:18420"/>
    </ligand>
</feature>
<evidence type="ECO:0000313" key="10">
    <source>
        <dbReference type="EMBL" id="MBB6144917.1"/>
    </source>
</evidence>
<feature type="binding site" evidence="8">
    <location>
        <begin position="6"/>
        <end position="8"/>
    </location>
    <ligand>
        <name>GTP</name>
        <dbReference type="ChEBI" id="CHEBI:37565"/>
    </ligand>
</feature>
<feature type="binding site" evidence="8">
    <location>
        <position position="90"/>
    </location>
    <ligand>
        <name>GTP</name>
        <dbReference type="ChEBI" id="CHEBI:37565"/>
    </ligand>
</feature>
<dbReference type="PANTHER" id="PTHR19136">
    <property type="entry name" value="MOLYBDENUM COFACTOR GUANYLYLTRANSFERASE"/>
    <property type="match status" value="1"/>
</dbReference>
<evidence type="ECO:0000256" key="1">
    <source>
        <dbReference type="ARBA" id="ARBA00022490"/>
    </source>
</evidence>
<name>A0A841JWU7_9BACT</name>
<dbReference type="GO" id="GO:0005525">
    <property type="term" value="F:GTP binding"/>
    <property type="evidence" value="ECO:0007669"/>
    <property type="project" value="UniProtKB-UniRule"/>
</dbReference>
<keyword evidence="6 8" id="KW-0342">GTP-binding</keyword>
<dbReference type="GO" id="GO:0006777">
    <property type="term" value="P:Mo-molybdopterin cofactor biosynthetic process"/>
    <property type="evidence" value="ECO:0007669"/>
    <property type="project" value="UniProtKB-KW"/>
</dbReference>
<dbReference type="InterPro" id="IPR013482">
    <property type="entry name" value="Molybde_CF_guanTrfase"/>
</dbReference>
<dbReference type="HAMAP" id="MF_00316">
    <property type="entry name" value="MobA"/>
    <property type="match status" value="1"/>
</dbReference>
<dbReference type="EMBL" id="JACHEK010000005">
    <property type="protein sequence ID" value="MBB6144917.1"/>
    <property type="molecule type" value="Genomic_DNA"/>
</dbReference>
<dbReference type="Proteomes" id="UP000538666">
    <property type="component" value="Unassembled WGS sequence"/>
</dbReference>
<keyword evidence="2 8" id="KW-0808">Transferase</keyword>
<dbReference type="CDD" id="cd02503">
    <property type="entry name" value="MobA"/>
    <property type="match status" value="1"/>
</dbReference>
<dbReference type="Gene3D" id="3.90.550.10">
    <property type="entry name" value="Spore Coat Polysaccharide Biosynthesis Protein SpsA, Chain A"/>
    <property type="match status" value="1"/>
</dbReference>
<keyword evidence="1 8" id="KW-0963">Cytoplasm</keyword>
<gene>
    <name evidence="8" type="primary">mobA</name>
    <name evidence="10" type="ORF">HNQ77_002873</name>
</gene>
<dbReference type="GO" id="GO:0005737">
    <property type="term" value="C:cytoplasm"/>
    <property type="evidence" value="ECO:0007669"/>
    <property type="project" value="UniProtKB-SubCell"/>
</dbReference>
<dbReference type="SUPFAM" id="SSF53448">
    <property type="entry name" value="Nucleotide-diphospho-sugar transferases"/>
    <property type="match status" value="1"/>
</dbReference>